<proteinExistence type="predicted"/>
<keyword evidence="2" id="KW-1185">Reference proteome</keyword>
<accession>A0A371G2U8</accession>
<name>A0A371G2U8_MUCPR</name>
<reference evidence="1" key="1">
    <citation type="submission" date="2018-05" db="EMBL/GenBank/DDBJ databases">
        <title>Draft genome of Mucuna pruriens seed.</title>
        <authorList>
            <person name="Nnadi N.E."/>
            <person name="Vos R."/>
            <person name="Hasami M.H."/>
            <person name="Devisetty U.K."/>
            <person name="Aguiy J.C."/>
        </authorList>
    </citation>
    <scope>NUCLEOTIDE SEQUENCE [LARGE SCALE GENOMIC DNA]</scope>
    <source>
        <strain evidence="1">JCA_2017</strain>
    </source>
</reference>
<gene>
    <name evidence="1" type="ORF">CR513_34072</name>
</gene>
<comment type="caution">
    <text evidence="1">The sequence shown here is derived from an EMBL/GenBank/DDBJ whole genome shotgun (WGS) entry which is preliminary data.</text>
</comment>
<dbReference type="Proteomes" id="UP000257109">
    <property type="component" value="Unassembled WGS sequence"/>
</dbReference>
<feature type="non-terminal residue" evidence="1">
    <location>
        <position position="1"/>
    </location>
</feature>
<sequence length="78" mass="9024">MLKVLYFGVSMGKILIEKSNCKKSRYENRKISNSVGTNNYVKVLKNLFVVIETIIINLGKISSLMEESERDRERNINI</sequence>
<dbReference type="AlphaFoldDB" id="A0A371G2U8"/>
<evidence type="ECO:0000313" key="2">
    <source>
        <dbReference type="Proteomes" id="UP000257109"/>
    </source>
</evidence>
<evidence type="ECO:0000313" key="1">
    <source>
        <dbReference type="EMBL" id="RDX84821.1"/>
    </source>
</evidence>
<organism evidence="1 2">
    <name type="scientific">Mucuna pruriens</name>
    <name type="common">Velvet bean</name>
    <name type="synonym">Dolichos pruriens</name>
    <dbReference type="NCBI Taxonomy" id="157652"/>
    <lineage>
        <taxon>Eukaryota</taxon>
        <taxon>Viridiplantae</taxon>
        <taxon>Streptophyta</taxon>
        <taxon>Embryophyta</taxon>
        <taxon>Tracheophyta</taxon>
        <taxon>Spermatophyta</taxon>
        <taxon>Magnoliopsida</taxon>
        <taxon>eudicotyledons</taxon>
        <taxon>Gunneridae</taxon>
        <taxon>Pentapetalae</taxon>
        <taxon>rosids</taxon>
        <taxon>fabids</taxon>
        <taxon>Fabales</taxon>
        <taxon>Fabaceae</taxon>
        <taxon>Papilionoideae</taxon>
        <taxon>50 kb inversion clade</taxon>
        <taxon>NPAAA clade</taxon>
        <taxon>indigoferoid/millettioid clade</taxon>
        <taxon>Phaseoleae</taxon>
        <taxon>Mucuna</taxon>
    </lineage>
</organism>
<protein>
    <submittedName>
        <fullName evidence="1">Uncharacterized protein</fullName>
    </submittedName>
</protein>
<dbReference type="EMBL" id="QJKJ01006943">
    <property type="protein sequence ID" value="RDX84821.1"/>
    <property type="molecule type" value="Genomic_DNA"/>
</dbReference>